<keyword evidence="4" id="KW-1185">Reference proteome</keyword>
<dbReference type="InterPro" id="IPR052394">
    <property type="entry name" value="LRR-containing"/>
</dbReference>
<evidence type="ECO:0000256" key="2">
    <source>
        <dbReference type="SAM" id="MobiDB-lite"/>
    </source>
</evidence>
<feature type="compositionally biased region" description="Basic and acidic residues" evidence="2">
    <location>
        <begin position="714"/>
        <end position="726"/>
    </location>
</feature>
<dbReference type="SMART" id="SM00368">
    <property type="entry name" value="LRR_RI"/>
    <property type="match status" value="8"/>
</dbReference>
<dbReference type="Gene3D" id="3.80.10.10">
    <property type="entry name" value="Ribonuclease Inhibitor"/>
    <property type="match status" value="3"/>
</dbReference>
<proteinExistence type="predicted"/>
<feature type="compositionally biased region" description="Basic and acidic residues" evidence="2">
    <location>
        <begin position="746"/>
        <end position="755"/>
    </location>
</feature>
<evidence type="ECO:0000256" key="1">
    <source>
        <dbReference type="SAM" id="Coils"/>
    </source>
</evidence>
<name>A0ABR2HJR3_9EUKA</name>
<protein>
    <recommendedName>
        <fullName evidence="5">Leucine Rich Repeat family protein</fullName>
    </recommendedName>
</protein>
<dbReference type="InterPro" id="IPR001611">
    <property type="entry name" value="Leu-rich_rpt"/>
</dbReference>
<feature type="coiled-coil region" evidence="1">
    <location>
        <begin position="462"/>
        <end position="581"/>
    </location>
</feature>
<accession>A0ABR2HJR3</accession>
<feature type="compositionally biased region" description="Acidic residues" evidence="2">
    <location>
        <begin position="765"/>
        <end position="774"/>
    </location>
</feature>
<dbReference type="SUPFAM" id="SSF52047">
    <property type="entry name" value="RNI-like"/>
    <property type="match status" value="2"/>
</dbReference>
<feature type="compositionally biased region" description="Basic residues" evidence="2">
    <location>
        <begin position="780"/>
        <end position="795"/>
    </location>
</feature>
<sequence length="795" mass="90629">MYDGTYDGLFKAKLRDNGIEFSEDDYKRFCTQLDNSFSKGVLDLSGQRIGINMLTKLTKVLRQAPHIRVFNLYGNLIRDHGIHSLLQLLLANQQVEVLDIGCNDLSNQAVPCLIDIIKETKIKSLQIGTTGLAWHNNKFSLLSLIDIIKAIQDIQRIECLNMSGLKMSYREGGKRRHIAEEMSDFIANNQVLKSFSLSDCSFVLREEAILTNGIAQNESLVFLDFHNNLLSDPVGPTFMRNLSNMIHLSYLDLTNCQLSPDAGVNLAETLMDEYNIITILKLSKNDLQDRGVSALLDVLKYNQTLTEVDISDNHFGSTEIAYQLNEVLKCNQVLYALDISKNSIGDLGAFAIADALEENNTLTKLSVSSCKITDKGAKKISIALVENQTLQYFKMSDNFLTCECGYTILEYIRQNEKLFVFDVTSTQINHFVIKALNDLSRRNKQIQKEVELQPLKKQLIQLSIQRTKMPEAEMRLSNLEDQRDRLEREVLDTESKLESTQVNADTNIKILKKSILDTKQMIAEEEGSKVKIEEEKQKMINDYENMIKDDEGSIFKEQTLLEEYETKADKVEQDTIKDNEEEAKKREEIQKLIDETLRLLNQTIEATNDPELLRNFEPPQFPIDPNEKQDPFFLVDQLAELQAAEESKSKKKKTKKKGKGKKKSSSPPSARKTKKGKNSPTNTPQLANKENQDNINNNEEVKIEVPRFLTESQKIQHEEEKNEENTKISTAAPSNENENDNDNDENNVKKGENQNKAKNNNFEIGEADDDDENNEQVKNNMKKVKRKSTTKKTKA</sequence>
<evidence type="ECO:0000313" key="4">
    <source>
        <dbReference type="Proteomes" id="UP001470230"/>
    </source>
</evidence>
<reference evidence="3 4" key="1">
    <citation type="submission" date="2024-04" db="EMBL/GenBank/DDBJ databases">
        <title>Tritrichomonas musculus Genome.</title>
        <authorList>
            <person name="Alves-Ferreira E."/>
            <person name="Grigg M."/>
            <person name="Lorenzi H."/>
            <person name="Galac M."/>
        </authorList>
    </citation>
    <scope>NUCLEOTIDE SEQUENCE [LARGE SCALE GENOMIC DNA]</scope>
    <source>
        <strain evidence="3 4">EAF2021</strain>
    </source>
</reference>
<dbReference type="InterPro" id="IPR032675">
    <property type="entry name" value="LRR_dom_sf"/>
</dbReference>
<comment type="caution">
    <text evidence="3">The sequence shown here is derived from an EMBL/GenBank/DDBJ whole genome shotgun (WGS) entry which is preliminary data.</text>
</comment>
<evidence type="ECO:0008006" key="5">
    <source>
        <dbReference type="Google" id="ProtNLM"/>
    </source>
</evidence>
<dbReference type="Pfam" id="PF13516">
    <property type="entry name" value="LRR_6"/>
    <property type="match status" value="5"/>
</dbReference>
<feature type="compositionally biased region" description="Basic residues" evidence="2">
    <location>
        <begin position="649"/>
        <end position="664"/>
    </location>
</feature>
<dbReference type="Proteomes" id="UP001470230">
    <property type="component" value="Unassembled WGS sequence"/>
</dbReference>
<gene>
    <name evidence="3" type="ORF">M9Y10_019201</name>
</gene>
<dbReference type="PANTHER" id="PTHR24114">
    <property type="entry name" value="LEUCINE RICH REPEAT FAMILY PROTEIN"/>
    <property type="match status" value="1"/>
</dbReference>
<organism evidence="3 4">
    <name type="scientific">Tritrichomonas musculus</name>
    <dbReference type="NCBI Taxonomy" id="1915356"/>
    <lineage>
        <taxon>Eukaryota</taxon>
        <taxon>Metamonada</taxon>
        <taxon>Parabasalia</taxon>
        <taxon>Tritrichomonadida</taxon>
        <taxon>Tritrichomonadidae</taxon>
        <taxon>Tritrichomonas</taxon>
    </lineage>
</organism>
<dbReference type="PANTHER" id="PTHR24114:SF2">
    <property type="entry name" value="F-BOX DOMAIN-CONTAINING PROTEIN-RELATED"/>
    <property type="match status" value="1"/>
</dbReference>
<dbReference type="EMBL" id="JAPFFF010000027">
    <property type="protein sequence ID" value="KAK8848145.1"/>
    <property type="molecule type" value="Genomic_DNA"/>
</dbReference>
<keyword evidence="1" id="KW-0175">Coiled coil</keyword>
<evidence type="ECO:0000313" key="3">
    <source>
        <dbReference type="EMBL" id="KAK8848145.1"/>
    </source>
</evidence>
<feature type="region of interest" description="Disordered" evidence="2">
    <location>
        <begin position="610"/>
        <end position="795"/>
    </location>
</feature>